<evidence type="ECO:0000256" key="1">
    <source>
        <dbReference type="ARBA" id="ARBA00022741"/>
    </source>
</evidence>
<dbReference type="InterPro" id="IPR011009">
    <property type="entry name" value="Kinase-like_dom_sf"/>
</dbReference>
<evidence type="ECO:0000259" key="5">
    <source>
        <dbReference type="PROSITE" id="PS50011"/>
    </source>
</evidence>
<evidence type="ECO:0000256" key="4">
    <source>
        <dbReference type="SAM" id="MobiDB-lite"/>
    </source>
</evidence>
<feature type="compositionally biased region" description="Low complexity" evidence="4">
    <location>
        <begin position="1"/>
        <end position="13"/>
    </location>
</feature>
<dbReference type="InterPro" id="IPR000719">
    <property type="entry name" value="Prot_kinase_dom"/>
</dbReference>
<evidence type="ECO:0000256" key="3">
    <source>
        <dbReference type="PROSITE-ProRule" id="PRU10141"/>
    </source>
</evidence>
<dbReference type="GO" id="GO:0035556">
    <property type="term" value="P:intracellular signal transduction"/>
    <property type="evidence" value="ECO:0007669"/>
    <property type="project" value="TreeGrafter"/>
</dbReference>
<dbReference type="Gene3D" id="1.10.510.10">
    <property type="entry name" value="Transferase(Phosphotransferase) domain 1"/>
    <property type="match status" value="1"/>
</dbReference>
<dbReference type="Proteomes" id="UP000683000">
    <property type="component" value="Unassembled WGS sequence"/>
</dbReference>
<evidence type="ECO:0000313" key="7">
    <source>
        <dbReference type="Proteomes" id="UP000683000"/>
    </source>
</evidence>
<name>A0A8I2YWA7_9AGAM</name>
<dbReference type="PROSITE" id="PS00108">
    <property type="entry name" value="PROTEIN_KINASE_ST"/>
    <property type="match status" value="1"/>
</dbReference>
<keyword evidence="6" id="KW-0418">Kinase</keyword>
<proteinExistence type="predicted"/>
<dbReference type="GO" id="GO:0004674">
    <property type="term" value="F:protein serine/threonine kinase activity"/>
    <property type="evidence" value="ECO:0007669"/>
    <property type="project" value="TreeGrafter"/>
</dbReference>
<dbReference type="PANTHER" id="PTHR24346">
    <property type="entry name" value="MAP/MICROTUBULE AFFINITY-REGULATING KINASE"/>
    <property type="match status" value="1"/>
</dbReference>
<dbReference type="PANTHER" id="PTHR24346:SF72">
    <property type="entry name" value="CAMK PROTEIN KINASE"/>
    <property type="match status" value="1"/>
</dbReference>
<feature type="region of interest" description="Disordered" evidence="4">
    <location>
        <begin position="233"/>
        <end position="259"/>
    </location>
</feature>
<keyword evidence="7" id="KW-1185">Reference proteome</keyword>
<dbReference type="GO" id="GO:0005829">
    <property type="term" value="C:cytosol"/>
    <property type="evidence" value="ECO:0007669"/>
    <property type="project" value="TreeGrafter"/>
</dbReference>
<feature type="domain" description="Protein kinase" evidence="5">
    <location>
        <begin position="142"/>
        <end position="499"/>
    </location>
</feature>
<sequence>MDNEESSPSLSSSVGAKPGAPRVQNRSPPRCVPFCTHSDILLGHRVSSSLSSPRFCDHDVPPANHSSPCGAVKPAPPALALTSVEPKPLLLSYGVERFSPLHRSPSLPTFLPNPMSEELCSINYSPRFPPGHYLNPAFARVYSLGDELGSGGYGFVMIALHRRHKLEVAVKFVIKSKVPEQAWINHDTLGRIPMEIMLLRIIDHENIVKCLEVFEDELFFYVVQELHGSPWRKRERSHSVHQSSPEMSTPHLSSSTPLLSPAASEFSVTESELDTPPQMCSQLSPIELHLSDSPSDDDVLYDISVPEKLPSVPLDVPKPCYPRRPSHDLFECIEQMKHKRLSEKQARYIMAQVAEAVYYLDSHGICHRDIKDENLVIDKNFKVKLIDFGSATIVDPSQPQPFYNLFFGTTAYAASEVLLKQPYQAPPIEIWTLGVLMSYLLTGMSPFPTERDAIEGRIILSELPGRKLSNSCLHLMSRCLDPDPSLRADIKEIRNHPWLRGALDGL</sequence>
<keyword evidence="6" id="KW-0808">Transferase</keyword>
<accession>A0A8I2YWA7</accession>
<dbReference type="SUPFAM" id="SSF56112">
    <property type="entry name" value="Protein kinase-like (PK-like)"/>
    <property type="match status" value="2"/>
</dbReference>
<dbReference type="SMART" id="SM00220">
    <property type="entry name" value="S_TKc"/>
    <property type="match status" value="1"/>
</dbReference>
<dbReference type="GO" id="GO:0045719">
    <property type="term" value="P:negative regulation of glycogen biosynthetic process"/>
    <property type="evidence" value="ECO:0007669"/>
    <property type="project" value="TreeGrafter"/>
</dbReference>
<protein>
    <submittedName>
        <fullName evidence="6">Kinase-like domain-containing protein</fullName>
    </submittedName>
</protein>
<dbReference type="Gene3D" id="3.30.200.20">
    <property type="entry name" value="Phosphorylase Kinase, domain 1"/>
    <property type="match status" value="1"/>
</dbReference>
<dbReference type="GO" id="GO:0005524">
    <property type="term" value="F:ATP binding"/>
    <property type="evidence" value="ECO:0007669"/>
    <property type="project" value="UniProtKB-UniRule"/>
</dbReference>
<dbReference type="InterPro" id="IPR017441">
    <property type="entry name" value="Protein_kinase_ATP_BS"/>
</dbReference>
<gene>
    <name evidence="6" type="ORF">JVT61DRAFT_13740</name>
</gene>
<dbReference type="PROSITE" id="PS00107">
    <property type="entry name" value="PROTEIN_KINASE_ATP"/>
    <property type="match status" value="1"/>
</dbReference>
<dbReference type="GO" id="GO:0005634">
    <property type="term" value="C:nucleus"/>
    <property type="evidence" value="ECO:0007669"/>
    <property type="project" value="TreeGrafter"/>
</dbReference>
<evidence type="ECO:0000313" key="6">
    <source>
        <dbReference type="EMBL" id="KAG6378058.1"/>
    </source>
</evidence>
<dbReference type="AlphaFoldDB" id="A0A8I2YWA7"/>
<keyword evidence="2 3" id="KW-0067">ATP-binding</keyword>
<evidence type="ECO:0000256" key="2">
    <source>
        <dbReference type="ARBA" id="ARBA00022840"/>
    </source>
</evidence>
<dbReference type="Pfam" id="PF00069">
    <property type="entry name" value="Pkinase"/>
    <property type="match status" value="2"/>
</dbReference>
<dbReference type="PROSITE" id="PS50011">
    <property type="entry name" value="PROTEIN_KINASE_DOM"/>
    <property type="match status" value="1"/>
</dbReference>
<keyword evidence="1 3" id="KW-0547">Nucleotide-binding</keyword>
<dbReference type="EMBL" id="JAGFBS010000007">
    <property type="protein sequence ID" value="KAG6378058.1"/>
    <property type="molecule type" value="Genomic_DNA"/>
</dbReference>
<comment type="caution">
    <text evidence="6">The sequence shown here is derived from an EMBL/GenBank/DDBJ whole genome shotgun (WGS) entry which is preliminary data.</text>
</comment>
<dbReference type="InterPro" id="IPR008271">
    <property type="entry name" value="Ser/Thr_kinase_AS"/>
</dbReference>
<reference evidence="6" key="1">
    <citation type="submission" date="2021-03" db="EMBL/GenBank/DDBJ databases">
        <title>Evolutionary innovations through gain and loss of genes in the ectomycorrhizal Boletales.</title>
        <authorList>
            <person name="Wu G."/>
            <person name="Miyauchi S."/>
            <person name="Morin E."/>
            <person name="Yang Z.-L."/>
            <person name="Xu J."/>
            <person name="Martin F.M."/>
        </authorList>
    </citation>
    <scope>NUCLEOTIDE SEQUENCE</scope>
    <source>
        <strain evidence="6">BR01</strain>
    </source>
</reference>
<organism evidence="6 7">
    <name type="scientific">Boletus reticuloceps</name>
    <dbReference type="NCBI Taxonomy" id="495285"/>
    <lineage>
        <taxon>Eukaryota</taxon>
        <taxon>Fungi</taxon>
        <taxon>Dikarya</taxon>
        <taxon>Basidiomycota</taxon>
        <taxon>Agaricomycotina</taxon>
        <taxon>Agaricomycetes</taxon>
        <taxon>Agaricomycetidae</taxon>
        <taxon>Boletales</taxon>
        <taxon>Boletineae</taxon>
        <taxon>Boletaceae</taxon>
        <taxon>Boletoideae</taxon>
        <taxon>Boletus</taxon>
    </lineage>
</organism>
<feature type="region of interest" description="Disordered" evidence="4">
    <location>
        <begin position="1"/>
        <end position="28"/>
    </location>
</feature>
<feature type="compositionally biased region" description="Low complexity" evidence="4">
    <location>
        <begin position="248"/>
        <end position="259"/>
    </location>
</feature>
<dbReference type="OrthoDB" id="10252171at2759"/>
<feature type="binding site" evidence="3">
    <location>
        <position position="175"/>
    </location>
    <ligand>
        <name>ATP</name>
        <dbReference type="ChEBI" id="CHEBI:30616"/>
    </ligand>
</feature>